<evidence type="ECO:0000313" key="1">
    <source>
        <dbReference type="EMBL" id="PWS33868.1"/>
    </source>
</evidence>
<dbReference type="Proteomes" id="UP000245391">
    <property type="component" value="Unassembled WGS sequence"/>
</dbReference>
<accession>A0A317F8I0</accession>
<organism evidence="1 2">
    <name type="scientific">Pedobacter paludis</name>
    <dbReference type="NCBI Taxonomy" id="2203212"/>
    <lineage>
        <taxon>Bacteria</taxon>
        <taxon>Pseudomonadati</taxon>
        <taxon>Bacteroidota</taxon>
        <taxon>Sphingobacteriia</taxon>
        <taxon>Sphingobacteriales</taxon>
        <taxon>Sphingobacteriaceae</taxon>
        <taxon>Pedobacter</taxon>
    </lineage>
</organism>
<dbReference type="RefSeq" id="WP_109928448.1">
    <property type="nucleotide sequence ID" value="NZ_QGNY01000001.1"/>
</dbReference>
<dbReference type="EMBL" id="QGNY01000001">
    <property type="protein sequence ID" value="PWS33868.1"/>
    <property type="molecule type" value="Genomic_DNA"/>
</dbReference>
<evidence type="ECO:0000313" key="2">
    <source>
        <dbReference type="Proteomes" id="UP000245391"/>
    </source>
</evidence>
<reference evidence="2" key="1">
    <citation type="submission" date="2018-05" db="EMBL/GenBank/DDBJ databases">
        <title>Pedobacter paludis sp. nov., isolated from wetland soil.</title>
        <authorList>
            <person name="Zhang Y."/>
        </authorList>
    </citation>
    <scope>NUCLEOTIDE SEQUENCE [LARGE SCALE GENOMIC DNA]</scope>
    <source>
        <strain evidence="2">R-8</strain>
    </source>
</reference>
<name>A0A317F8I0_9SPHI</name>
<dbReference type="OrthoDB" id="749061at2"/>
<comment type="caution">
    <text evidence="1">The sequence shown here is derived from an EMBL/GenBank/DDBJ whole genome shotgun (WGS) entry which is preliminary data.</text>
</comment>
<keyword evidence="2" id="KW-1185">Reference proteome</keyword>
<protein>
    <submittedName>
        <fullName evidence="1">Uncharacterized protein</fullName>
    </submittedName>
</protein>
<proteinExistence type="predicted"/>
<sequence>MSTAYETGHAKNVANFENLLTFISAYGATYNPSNPAIQLVALNTKAQEARTTAEQVNTHLANYNIATATRAKAFEPMQKLSTRLFNALKATDASKQEIATLKQTTENYKDAEHRQS</sequence>
<gene>
    <name evidence="1" type="ORF">DF947_04465</name>
</gene>
<dbReference type="AlphaFoldDB" id="A0A317F8I0"/>